<sequence length="87" mass="9758">MPFKQVRSSRRKLNIESSNPCFISAYNRNMGASASIIHFFQVSPCSSSNVCLLPWDLRSIYEETGSCNISSIENKSLFNAHIKAQAK</sequence>
<dbReference type="EMBL" id="CM004474">
    <property type="protein sequence ID" value="OCT79539.1"/>
    <property type="molecule type" value="Genomic_DNA"/>
</dbReference>
<name>A0A974CTN3_XENLA</name>
<proteinExistence type="predicted"/>
<evidence type="ECO:0000313" key="2">
    <source>
        <dbReference type="Proteomes" id="UP000694892"/>
    </source>
</evidence>
<protein>
    <submittedName>
        <fullName evidence="1">Uncharacterized protein</fullName>
    </submittedName>
</protein>
<evidence type="ECO:0000313" key="1">
    <source>
        <dbReference type="EMBL" id="OCT79539.1"/>
    </source>
</evidence>
<reference evidence="2" key="1">
    <citation type="journal article" date="2016" name="Nature">
        <title>Genome evolution in the allotetraploid frog Xenopus laevis.</title>
        <authorList>
            <person name="Session A.M."/>
            <person name="Uno Y."/>
            <person name="Kwon T."/>
            <person name="Chapman J.A."/>
            <person name="Toyoda A."/>
            <person name="Takahashi S."/>
            <person name="Fukui A."/>
            <person name="Hikosaka A."/>
            <person name="Suzuki A."/>
            <person name="Kondo M."/>
            <person name="van Heeringen S.J."/>
            <person name="Quigley I."/>
            <person name="Heinz S."/>
            <person name="Ogino H."/>
            <person name="Ochi H."/>
            <person name="Hellsten U."/>
            <person name="Lyons J.B."/>
            <person name="Simakov O."/>
            <person name="Putnam N."/>
            <person name="Stites J."/>
            <person name="Kuroki Y."/>
            <person name="Tanaka T."/>
            <person name="Michiue T."/>
            <person name="Watanabe M."/>
            <person name="Bogdanovic O."/>
            <person name="Lister R."/>
            <person name="Georgiou G."/>
            <person name="Paranjpe S.S."/>
            <person name="van Kruijsbergen I."/>
            <person name="Shu S."/>
            <person name="Carlson J."/>
            <person name="Kinoshita T."/>
            <person name="Ohta Y."/>
            <person name="Mawaribuchi S."/>
            <person name="Jenkins J."/>
            <person name="Grimwood J."/>
            <person name="Schmutz J."/>
            <person name="Mitros T."/>
            <person name="Mozaffari S.V."/>
            <person name="Suzuki Y."/>
            <person name="Haramoto Y."/>
            <person name="Yamamoto T.S."/>
            <person name="Takagi C."/>
            <person name="Heald R."/>
            <person name="Miller K."/>
            <person name="Haudenschild C."/>
            <person name="Kitzman J."/>
            <person name="Nakayama T."/>
            <person name="Izutsu Y."/>
            <person name="Robert J."/>
            <person name="Fortriede J."/>
            <person name="Burns K."/>
            <person name="Lotay V."/>
            <person name="Karimi K."/>
            <person name="Yasuoka Y."/>
            <person name="Dichmann D.S."/>
            <person name="Flajnik M.F."/>
            <person name="Houston D.W."/>
            <person name="Shendure J."/>
            <person name="DuPasquier L."/>
            <person name="Vize P.D."/>
            <person name="Zorn A.M."/>
            <person name="Ito M."/>
            <person name="Marcotte E.M."/>
            <person name="Wallingford J.B."/>
            <person name="Ito Y."/>
            <person name="Asashima M."/>
            <person name="Ueno N."/>
            <person name="Matsuda Y."/>
            <person name="Veenstra G.J."/>
            <person name="Fujiyama A."/>
            <person name="Harland R.M."/>
            <person name="Taira M."/>
            <person name="Rokhsar D.S."/>
        </authorList>
    </citation>
    <scope>NUCLEOTIDE SEQUENCE [LARGE SCALE GENOMIC DNA]</scope>
    <source>
        <strain evidence="2">J</strain>
    </source>
</reference>
<dbReference type="Proteomes" id="UP000694892">
    <property type="component" value="Chromosome 5L"/>
</dbReference>
<dbReference type="AlphaFoldDB" id="A0A974CTN3"/>
<accession>A0A974CTN3</accession>
<gene>
    <name evidence="1" type="ORF">XELAEV_18026350mg</name>
</gene>
<organism evidence="1 2">
    <name type="scientific">Xenopus laevis</name>
    <name type="common">African clawed frog</name>
    <dbReference type="NCBI Taxonomy" id="8355"/>
    <lineage>
        <taxon>Eukaryota</taxon>
        <taxon>Metazoa</taxon>
        <taxon>Chordata</taxon>
        <taxon>Craniata</taxon>
        <taxon>Vertebrata</taxon>
        <taxon>Euteleostomi</taxon>
        <taxon>Amphibia</taxon>
        <taxon>Batrachia</taxon>
        <taxon>Anura</taxon>
        <taxon>Pipoidea</taxon>
        <taxon>Pipidae</taxon>
        <taxon>Xenopodinae</taxon>
        <taxon>Xenopus</taxon>
        <taxon>Xenopus</taxon>
    </lineage>
</organism>